<dbReference type="PROSITE" id="PS51257">
    <property type="entry name" value="PROKAR_LIPOPROTEIN"/>
    <property type="match status" value="1"/>
</dbReference>
<dbReference type="KEGG" id="acm:AciX9_1174"/>
<dbReference type="NCBIfam" id="TIGR03435">
    <property type="entry name" value="Soli_TIGR03435"/>
    <property type="match status" value="1"/>
</dbReference>
<protein>
    <submittedName>
        <fullName evidence="2">Peptidase M56, BlaR1</fullName>
    </submittedName>
</protein>
<accession>E8X4B0</accession>
<organism evidence="3">
    <name type="scientific">Granulicella tundricola (strain ATCC BAA-1859 / DSM 23138 / MP5ACTX9)</name>
    <dbReference type="NCBI Taxonomy" id="1198114"/>
    <lineage>
        <taxon>Bacteria</taxon>
        <taxon>Pseudomonadati</taxon>
        <taxon>Acidobacteriota</taxon>
        <taxon>Terriglobia</taxon>
        <taxon>Terriglobales</taxon>
        <taxon>Acidobacteriaceae</taxon>
        <taxon>Granulicella</taxon>
    </lineage>
</organism>
<reference evidence="3" key="1">
    <citation type="submission" date="2011-01" db="EMBL/GenBank/DDBJ databases">
        <title>Complete sequence of chromosome of Acidobacterium sp. MP5ACTX9.</title>
        <authorList>
            <consortium name="US DOE Joint Genome Institute"/>
            <person name="Lucas S."/>
            <person name="Copeland A."/>
            <person name="Lapidus A."/>
            <person name="Cheng J.-F."/>
            <person name="Goodwin L."/>
            <person name="Pitluck S."/>
            <person name="Teshima H."/>
            <person name="Detter J.C."/>
            <person name="Han C."/>
            <person name="Tapia R."/>
            <person name="Land M."/>
            <person name="Hauser L."/>
            <person name="Kyrpides N."/>
            <person name="Ivanova N."/>
            <person name="Ovchinnikova G."/>
            <person name="Pagani I."/>
            <person name="Rawat S.R."/>
            <person name="Mannisto M."/>
            <person name="Haggblom M.M."/>
            <person name="Woyke T."/>
        </authorList>
    </citation>
    <scope>NUCLEOTIDE SEQUENCE [LARGE SCALE GENOMIC DNA]</scope>
    <source>
        <strain evidence="3">MP5ACTX9</strain>
    </source>
</reference>
<gene>
    <name evidence="2" type="ordered locus">AciX9_1174</name>
</gene>
<keyword evidence="1" id="KW-0732">Signal</keyword>
<keyword evidence="3" id="KW-1185">Reference proteome</keyword>
<evidence type="ECO:0000256" key="1">
    <source>
        <dbReference type="SAM" id="SignalP"/>
    </source>
</evidence>
<feature type="signal peptide" evidence="1">
    <location>
        <begin position="1"/>
        <end position="26"/>
    </location>
</feature>
<dbReference type="HOGENOM" id="CLU_079080_0_0_0"/>
<dbReference type="EMBL" id="CP002480">
    <property type="protein sequence ID" value="ADW68237.1"/>
    <property type="molecule type" value="Genomic_DNA"/>
</dbReference>
<dbReference type="Proteomes" id="UP000000343">
    <property type="component" value="Chromosome"/>
</dbReference>
<evidence type="ECO:0000313" key="3">
    <source>
        <dbReference type="Proteomes" id="UP000000343"/>
    </source>
</evidence>
<dbReference type="STRING" id="1198114.AciX9_1174"/>
<dbReference type="PaxDb" id="1198114-AciX9_1174"/>
<name>E8X4B0_GRATM</name>
<dbReference type="eggNOG" id="COG2027">
    <property type="taxonomic scope" value="Bacteria"/>
</dbReference>
<dbReference type="OrthoDB" id="108232at2"/>
<evidence type="ECO:0000313" key="2">
    <source>
        <dbReference type="EMBL" id="ADW68237.1"/>
    </source>
</evidence>
<dbReference type="AlphaFoldDB" id="E8X4B0"/>
<proteinExistence type="predicted"/>
<dbReference type="InterPro" id="IPR017801">
    <property type="entry name" value="DUF3738"/>
</dbReference>
<feature type="chain" id="PRO_5003234363" evidence="1">
    <location>
        <begin position="27"/>
        <end position="286"/>
    </location>
</feature>
<dbReference type="Pfam" id="PF12543">
    <property type="entry name" value="DUF3738"/>
    <property type="match status" value="1"/>
</dbReference>
<sequence length="286" mass="30865">MFLITRFRVCLLAALFVSLAGSCVYAQTPIVEEPGYTPTLTFDVATVRLAPPPDANFHVSVTSPPHSSRFEATNLPMKALIQIAYGFGAPVTGAPEWVANTFYVIQARSDEAADARLAKLTDNEVRLEKRHAIRELLAERLDFKTHLETRPSSIYNLVTAKSGVKMEAVPAPAARAEGEAAPPMAPANVQAHGSQHGLEFVGSNAPMAAICGALSSMVEAPVVDKTGLAGTFNYVLQFGRDWSVKDPESWPSIFTAVQEQMGLKLEAVHESVPNLVVDHISKPTEN</sequence>